<dbReference type="Proteomes" id="UP000071778">
    <property type="component" value="Chromosome"/>
</dbReference>
<dbReference type="RefSeq" id="WP_128082959.1">
    <property type="nucleotide sequence ID" value="NZ_CP013233.1"/>
</dbReference>
<dbReference type="InterPro" id="IPR006139">
    <property type="entry name" value="D-isomer_2_OHA_DH_cat_dom"/>
</dbReference>
<keyword evidence="2 4" id="KW-0560">Oxidoreductase</keyword>
<accession>A0A127PKK8</accession>
<dbReference type="PROSITE" id="PS00670">
    <property type="entry name" value="D_2_HYDROXYACID_DH_2"/>
    <property type="match status" value="1"/>
</dbReference>
<keyword evidence="3" id="KW-0520">NAD</keyword>
<evidence type="ECO:0000256" key="1">
    <source>
        <dbReference type="ARBA" id="ARBA00005854"/>
    </source>
</evidence>
<reference evidence="7 8" key="1">
    <citation type="submission" date="2015-11" db="EMBL/GenBank/DDBJ databases">
        <title>Exploring the genomic traits of fungus-feeding bacterial genus Collimonas.</title>
        <authorList>
            <person name="Song C."/>
            <person name="Schmidt R."/>
            <person name="de Jager V."/>
            <person name="Krzyzanowska D."/>
            <person name="Jongedijk E."/>
            <person name="Cankar K."/>
            <person name="Beekwilder J."/>
            <person name="van Veen A."/>
            <person name="de Boer W."/>
            <person name="van Veen J.A."/>
            <person name="Garbeva P."/>
        </authorList>
    </citation>
    <scope>NUCLEOTIDE SEQUENCE [LARGE SCALE GENOMIC DNA]</scope>
    <source>
        <strain evidence="7 8">Ter282</strain>
    </source>
</reference>
<sequence>MKTPKIVFLDRDTLPPNTTLKSLSFDHEFVAYPRTTADKVSERIADADFVITNKVRLDATALAQAPNLKLIAVAATGYDIIDTEACGRLGISVCNVRAYGASSVSEHAFSLIFSLRRNILAYRDAVRQGRWLDSDQFCFFDYPINDLRGSRLAIIGRGVLGMATADIGRALGMEVVFSARKDETREIDGAIPFDELLRTADIISLHCPLTAETKNLIGAPEFAKMHRRPLIINTARGGLVNEPALVEALRSGQISGAGFDVTTIEPMPANHPFVEILGIPNFILTPHIAWASTQSTQTLADQLIDNIELFAKGQPRNIVG</sequence>
<protein>
    <submittedName>
        <fullName evidence="7">Alanine dehydrogenase/PNT, C-terminal domain protein</fullName>
    </submittedName>
</protein>
<comment type="similarity">
    <text evidence="1 4">Belongs to the D-isomer specific 2-hydroxyacid dehydrogenase family.</text>
</comment>
<dbReference type="GO" id="GO:0016616">
    <property type="term" value="F:oxidoreductase activity, acting on the CH-OH group of donors, NAD or NADP as acceptor"/>
    <property type="evidence" value="ECO:0007669"/>
    <property type="project" value="InterPro"/>
</dbReference>
<feature type="domain" description="D-isomer specific 2-hydroxyacid dehydrogenase NAD-binding" evidence="6">
    <location>
        <begin position="110"/>
        <end position="289"/>
    </location>
</feature>
<dbReference type="GO" id="GO:0051287">
    <property type="term" value="F:NAD binding"/>
    <property type="evidence" value="ECO:0007669"/>
    <property type="project" value="InterPro"/>
</dbReference>
<dbReference type="InterPro" id="IPR050418">
    <property type="entry name" value="D-iso_2-hydroxyacid_DH_PdxB"/>
</dbReference>
<evidence type="ECO:0000313" key="7">
    <source>
        <dbReference type="EMBL" id="AMP08217.1"/>
    </source>
</evidence>
<dbReference type="Pfam" id="PF02826">
    <property type="entry name" value="2-Hacid_dh_C"/>
    <property type="match status" value="1"/>
</dbReference>
<dbReference type="CDD" id="cd12162">
    <property type="entry name" value="2-Hacid_dh_4"/>
    <property type="match status" value="1"/>
</dbReference>
<dbReference type="AlphaFoldDB" id="A0A127PKK8"/>
<keyword evidence="8" id="KW-1185">Reference proteome</keyword>
<dbReference type="Pfam" id="PF00389">
    <property type="entry name" value="2-Hacid_dh"/>
    <property type="match status" value="1"/>
</dbReference>
<evidence type="ECO:0000256" key="4">
    <source>
        <dbReference type="RuleBase" id="RU003719"/>
    </source>
</evidence>
<dbReference type="InterPro" id="IPR006140">
    <property type="entry name" value="D-isomer_DH_NAD-bd"/>
</dbReference>
<dbReference type="OrthoDB" id="9805416at2"/>
<dbReference type="PATRIC" id="fig|279058.17.peg.437"/>
<evidence type="ECO:0000256" key="2">
    <source>
        <dbReference type="ARBA" id="ARBA00023002"/>
    </source>
</evidence>
<dbReference type="EMBL" id="CP013235">
    <property type="protein sequence ID" value="AMP08217.1"/>
    <property type="molecule type" value="Genomic_DNA"/>
</dbReference>
<feature type="domain" description="D-isomer specific 2-hydroxyacid dehydrogenase catalytic" evidence="5">
    <location>
        <begin position="23"/>
        <end position="319"/>
    </location>
</feature>
<evidence type="ECO:0000313" key="8">
    <source>
        <dbReference type="Proteomes" id="UP000071778"/>
    </source>
</evidence>
<dbReference type="PANTHER" id="PTHR43761:SF1">
    <property type="entry name" value="D-ISOMER SPECIFIC 2-HYDROXYACID DEHYDROGENASE CATALYTIC DOMAIN-CONTAINING PROTEIN-RELATED"/>
    <property type="match status" value="1"/>
</dbReference>
<evidence type="ECO:0000259" key="5">
    <source>
        <dbReference type="Pfam" id="PF00389"/>
    </source>
</evidence>
<name>A0A127PKK8_9BURK</name>
<evidence type="ECO:0000259" key="6">
    <source>
        <dbReference type="Pfam" id="PF02826"/>
    </source>
</evidence>
<dbReference type="Gene3D" id="3.40.50.720">
    <property type="entry name" value="NAD(P)-binding Rossmann-like Domain"/>
    <property type="match status" value="2"/>
</dbReference>
<dbReference type="SUPFAM" id="SSF51735">
    <property type="entry name" value="NAD(P)-binding Rossmann-fold domains"/>
    <property type="match status" value="1"/>
</dbReference>
<evidence type="ECO:0000256" key="3">
    <source>
        <dbReference type="ARBA" id="ARBA00023027"/>
    </source>
</evidence>
<dbReference type="InterPro" id="IPR029753">
    <property type="entry name" value="D-isomer_DH_CS"/>
</dbReference>
<dbReference type="SUPFAM" id="SSF52283">
    <property type="entry name" value="Formate/glycerate dehydrogenase catalytic domain-like"/>
    <property type="match status" value="1"/>
</dbReference>
<gene>
    <name evidence="7" type="ORF">CAter282_0401</name>
</gene>
<dbReference type="PANTHER" id="PTHR43761">
    <property type="entry name" value="D-ISOMER SPECIFIC 2-HYDROXYACID DEHYDROGENASE FAMILY PROTEIN (AFU_ORTHOLOGUE AFUA_1G13630)"/>
    <property type="match status" value="1"/>
</dbReference>
<proteinExistence type="inferred from homology"/>
<organism evidence="7 8">
    <name type="scientific">Collimonas arenae</name>
    <dbReference type="NCBI Taxonomy" id="279058"/>
    <lineage>
        <taxon>Bacteria</taxon>
        <taxon>Pseudomonadati</taxon>
        <taxon>Pseudomonadota</taxon>
        <taxon>Betaproteobacteria</taxon>
        <taxon>Burkholderiales</taxon>
        <taxon>Oxalobacteraceae</taxon>
        <taxon>Collimonas</taxon>
    </lineage>
</organism>
<dbReference type="InterPro" id="IPR036291">
    <property type="entry name" value="NAD(P)-bd_dom_sf"/>
</dbReference>